<dbReference type="RefSeq" id="WP_091399413.1">
    <property type="nucleotide sequence ID" value="NZ_FMCR01000002.1"/>
</dbReference>
<dbReference type="EMBL" id="FMCR01000002">
    <property type="protein sequence ID" value="SCE94731.1"/>
    <property type="molecule type" value="Genomic_DNA"/>
</dbReference>
<protein>
    <submittedName>
        <fullName evidence="2">Helix-turn-helix domain-containing protein</fullName>
    </submittedName>
</protein>
<name>A0A1C4WFN2_9ACTN</name>
<dbReference type="InterPro" id="IPR043917">
    <property type="entry name" value="DUF5753"/>
</dbReference>
<sequence>MPDDIGSTVPRRQLGRLLRQFRNEAGVTLDAAAEALEYSRQKIWRLECGQGSVRVLDVKAMCELYGVSPEMTEAMRGLAAETKSKGWWHAYGDAVPNWFELYVGLESAAAHLREYGENLIPGLLQTRAYALGLFRPTSRLSIEERERAVEVRLKRQSLLTRRLPQPPHLDAILSEAVLRRVVGGPTVMTGQLARLLEASELPNVSVRIAPLAAGPHPGAVAGSFVLLDFPATKGGRAVPEPSVVYSESLTGALYLDKPDELRAYEDVWKGLDSLALDQADSRDMIKQIIGEMRHD</sequence>
<dbReference type="Gene3D" id="1.10.260.40">
    <property type="entry name" value="lambda repressor-like DNA-binding domains"/>
    <property type="match status" value="1"/>
</dbReference>
<proteinExistence type="predicted"/>
<organism evidence="2 3">
    <name type="scientific">Micromonospora saelicesensis</name>
    <dbReference type="NCBI Taxonomy" id="285676"/>
    <lineage>
        <taxon>Bacteria</taxon>
        <taxon>Bacillati</taxon>
        <taxon>Actinomycetota</taxon>
        <taxon>Actinomycetes</taxon>
        <taxon>Micromonosporales</taxon>
        <taxon>Micromonosporaceae</taxon>
        <taxon>Micromonospora</taxon>
    </lineage>
</organism>
<dbReference type="InterPro" id="IPR001387">
    <property type="entry name" value="Cro/C1-type_HTH"/>
</dbReference>
<dbReference type="PROSITE" id="PS50943">
    <property type="entry name" value="HTH_CROC1"/>
    <property type="match status" value="1"/>
</dbReference>
<gene>
    <name evidence="2" type="ORF">GA0070561_2643</name>
</gene>
<dbReference type="SUPFAM" id="SSF47413">
    <property type="entry name" value="lambda repressor-like DNA-binding domains"/>
    <property type="match status" value="1"/>
</dbReference>
<dbReference type="AlphaFoldDB" id="A0A1C4WFN2"/>
<dbReference type="SMART" id="SM00530">
    <property type="entry name" value="HTH_XRE"/>
    <property type="match status" value="1"/>
</dbReference>
<feature type="domain" description="HTH cro/C1-type" evidence="1">
    <location>
        <begin position="18"/>
        <end position="72"/>
    </location>
</feature>
<dbReference type="CDD" id="cd00093">
    <property type="entry name" value="HTH_XRE"/>
    <property type="match status" value="1"/>
</dbReference>
<dbReference type="Pfam" id="PF19054">
    <property type="entry name" value="DUF5753"/>
    <property type="match status" value="1"/>
</dbReference>
<dbReference type="Proteomes" id="UP000198864">
    <property type="component" value="Unassembled WGS sequence"/>
</dbReference>
<evidence type="ECO:0000259" key="1">
    <source>
        <dbReference type="PROSITE" id="PS50943"/>
    </source>
</evidence>
<accession>A0A1C4WFN2</accession>
<reference evidence="2 3" key="1">
    <citation type="submission" date="2016-06" db="EMBL/GenBank/DDBJ databases">
        <authorList>
            <person name="Kjaerup R.B."/>
            <person name="Dalgaard T.S."/>
            <person name="Juul-Madsen H.R."/>
        </authorList>
    </citation>
    <scope>NUCLEOTIDE SEQUENCE [LARGE SCALE GENOMIC DNA]</scope>
    <source>
        <strain evidence="2 3">DSM 44871</strain>
    </source>
</reference>
<dbReference type="STRING" id="285676.GA0070561_2643"/>
<evidence type="ECO:0000313" key="3">
    <source>
        <dbReference type="Proteomes" id="UP000198864"/>
    </source>
</evidence>
<dbReference type="Pfam" id="PF13560">
    <property type="entry name" value="HTH_31"/>
    <property type="match status" value="1"/>
</dbReference>
<evidence type="ECO:0000313" key="2">
    <source>
        <dbReference type="EMBL" id="SCE94731.1"/>
    </source>
</evidence>
<dbReference type="InterPro" id="IPR010982">
    <property type="entry name" value="Lambda_DNA-bd_dom_sf"/>
</dbReference>
<dbReference type="GO" id="GO:0003677">
    <property type="term" value="F:DNA binding"/>
    <property type="evidence" value="ECO:0007669"/>
    <property type="project" value="InterPro"/>
</dbReference>